<gene>
    <name evidence="9" type="ORF">CLUP02_11867</name>
</gene>
<evidence type="ECO:0000313" key="10">
    <source>
        <dbReference type="Proteomes" id="UP000830671"/>
    </source>
</evidence>
<feature type="compositionally biased region" description="Pro residues" evidence="6">
    <location>
        <begin position="610"/>
        <end position="620"/>
    </location>
</feature>
<comment type="similarity">
    <text evidence="5">Belongs to the SAT4 family.</text>
</comment>
<dbReference type="PANTHER" id="PTHR33048">
    <property type="entry name" value="PTH11-LIKE INTEGRAL MEMBRANE PROTEIN (AFU_ORTHOLOGUE AFUA_5G11245)"/>
    <property type="match status" value="1"/>
</dbReference>
<protein>
    <recommendedName>
        <fullName evidence="8">Rhodopsin domain-containing protein</fullName>
    </recommendedName>
</protein>
<feature type="compositionally biased region" description="Polar residues" evidence="6">
    <location>
        <begin position="551"/>
        <end position="560"/>
    </location>
</feature>
<keyword evidence="10" id="KW-1185">Reference proteome</keyword>
<dbReference type="EMBL" id="CP019478">
    <property type="protein sequence ID" value="UQC86367.1"/>
    <property type="molecule type" value="Genomic_DNA"/>
</dbReference>
<dbReference type="GeneID" id="73345843"/>
<comment type="subcellular location">
    <subcellularLocation>
        <location evidence="1">Membrane</location>
        <topology evidence="1">Multi-pass membrane protein</topology>
    </subcellularLocation>
</comment>
<evidence type="ECO:0000259" key="8">
    <source>
        <dbReference type="Pfam" id="PF20684"/>
    </source>
</evidence>
<feature type="transmembrane region" description="Helical" evidence="7">
    <location>
        <begin position="114"/>
        <end position="133"/>
    </location>
</feature>
<dbReference type="Proteomes" id="UP000830671">
    <property type="component" value="Chromosome 6"/>
</dbReference>
<evidence type="ECO:0000256" key="6">
    <source>
        <dbReference type="SAM" id="MobiDB-lite"/>
    </source>
</evidence>
<feature type="region of interest" description="Disordered" evidence="6">
    <location>
        <begin position="678"/>
        <end position="700"/>
    </location>
</feature>
<feature type="transmembrane region" description="Helical" evidence="7">
    <location>
        <begin position="68"/>
        <end position="93"/>
    </location>
</feature>
<dbReference type="PANTHER" id="PTHR33048:SF96">
    <property type="entry name" value="INTEGRAL MEMBRANE PROTEIN"/>
    <property type="match status" value="1"/>
</dbReference>
<proteinExistence type="inferred from homology"/>
<evidence type="ECO:0000256" key="3">
    <source>
        <dbReference type="ARBA" id="ARBA00022989"/>
    </source>
</evidence>
<sequence>MKLPLNLSATSVETFLICISGSPSLDPDGSISLPVVRSLYRLARSCPVDSDHTLHIPFYQAVNRRSNVTLVMTLTGQVLAVAVLFFILCWIAVGLRIYCRGWITRSLGTDDKMMIALMLIFTIYLITQIQGVRYGTGRHRTDLTREHNRDALMYWYICELLYIISTCLLKISVGYFLIRVSIRRSHIWILRILMIGTVLFGSTYFFMVMFQCRPIQTFWEESPRTEGKCFSNRVVVIMTFTASIINCLADWAFGILPLFIVWSLSLPKRTRLLAFGILSFAAIGSTATVARSVYIPTLLDGDDFLWATTDVALWSTVEPGIGITAASLATLRPLWQLVWYRAGMRSQAPRAIAWRERFKGQPSYVRSDGSDPRHPRHPVPDDAPLEEIEADIRAEFEAEVPRIARSQDGYSSSAPTRWSGLSKDFNLAYERERRDEDVESLVVPRDDGDGGQWLCPSPREDDNSFELEDGLHLTPKVRSPAPTVNWCSPRMSAISMGFGSFNRENRDSTHSALTLGVNNYGGANPTSNRASRLSRLSSVSNVHDNHNNSNRASRLNTLNSPGHHYRDSRMTVETYTNTTNPRHSSRFDNRYSRTTRASSHYTRGSQFLAPPSPGDFPMPSPPPSTWQVNVPGGMDSAQWLSSRMAEHPGHPSKKRIPPPPLKFRKQGGMDESILTRVDGGKHQARSLVHERQTTSRKEQKTAICKRPENSTAHDRESKVKLNAWPGCMLYGESLDSTSKMMRDRTHQLEALARDPIIRSTSYLNVPSLLPGLMNKSPFYTSSDCRNPIHIPRNRGVSSSEWKQTSSFHQITIVSSA</sequence>
<dbReference type="InterPro" id="IPR049326">
    <property type="entry name" value="Rhodopsin_dom_fungi"/>
</dbReference>
<feature type="transmembrane region" description="Helical" evidence="7">
    <location>
        <begin position="272"/>
        <end position="294"/>
    </location>
</feature>
<evidence type="ECO:0000256" key="5">
    <source>
        <dbReference type="ARBA" id="ARBA00038359"/>
    </source>
</evidence>
<evidence type="ECO:0000256" key="2">
    <source>
        <dbReference type="ARBA" id="ARBA00022692"/>
    </source>
</evidence>
<evidence type="ECO:0000256" key="4">
    <source>
        <dbReference type="ARBA" id="ARBA00023136"/>
    </source>
</evidence>
<feature type="region of interest" description="Disordered" evidence="6">
    <location>
        <begin position="543"/>
        <end position="565"/>
    </location>
</feature>
<feature type="transmembrane region" description="Helical" evidence="7">
    <location>
        <begin position="153"/>
        <end position="178"/>
    </location>
</feature>
<feature type="region of interest" description="Disordered" evidence="6">
    <location>
        <begin position="363"/>
        <end position="383"/>
    </location>
</feature>
<evidence type="ECO:0000256" key="1">
    <source>
        <dbReference type="ARBA" id="ARBA00004141"/>
    </source>
</evidence>
<feature type="compositionally biased region" description="Polar residues" evidence="6">
    <location>
        <begin position="595"/>
        <end position="605"/>
    </location>
</feature>
<dbReference type="GO" id="GO:0016020">
    <property type="term" value="C:membrane"/>
    <property type="evidence" value="ECO:0007669"/>
    <property type="project" value="UniProtKB-SubCell"/>
</dbReference>
<evidence type="ECO:0000313" key="9">
    <source>
        <dbReference type="EMBL" id="UQC86367.1"/>
    </source>
</evidence>
<reference evidence="9" key="1">
    <citation type="journal article" date="2021" name="Mol. Plant Microbe Interact.">
        <title>Complete Genome Sequence of the Plant-Pathogenic Fungus Colletotrichum lupini.</title>
        <authorList>
            <person name="Baroncelli R."/>
            <person name="Pensec F."/>
            <person name="Da Lio D."/>
            <person name="Boufleur T."/>
            <person name="Vicente I."/>
            <person name="Sarrocco S."/>
            <person name="Picot A."/>
            <person name="Baraldi E."/>
            <person name="Sukno S."/>
            <person name="Thon M."/>
            <person name="Le Floch G."/>
        </authorList>
    </citation>
    <scope>NUCLEOTIDE SEQUENCE</scope>
    <source>
        <strain evidence="9">IMI 504893</strain>
    </source>
</reference>
<feature type="transmembrane region" description="Helical" evidence="7">
    <location>
        <begin position="190"/>
        <end position="210"/>
    </location>
</feature>
<dbReference type="KEGG" id="clup:CLUP02_11867"/>
<feature type="compositionally biased region" description="Basic and acidic residues" evidence="6">
    <location>
        <begin position="687"/>
        <end position="700"/>
    </location>
</feature>
<keyword evidence="3 7" id="KW-1133">Transmembrane helix</keyword>
<dbReference type="AlphaFoldDB" id="A0A9Q8SZH6"/>
<dbReference type="RefSeq" id="XP_049147978.1">
    <property type="nucleotide sequence ID" value="XM_049290833.1"/>
</dbReference>
<feature type="region of interest" description="Disordered" evidence="6">
    <location>
        <begin position="595"/>
        <end position="620"/>
    </location>
</feature>
<organism evidence="9 10">
    <name type="scientific">Colletotrichum lupini</name>
    <dbReference type="NCBI Taxonomy" id="145971"/>
    <lineage>
        <taxon>Eukaryota</taxon>
        <taxon>Fungi</taxon>
        <taxon>Dikarya</taxon>
        <taxon>Ascomycota</taxon>
        <taxon>Pezizomycotina</taxon>
        <taxon>Sordariomycetes</taxon>
        <taxon>Hypocreomycetidae</taxon>
        <taxon>Glomerellales</taxon>
        <taxon>Glomerellaceae</taxon>
        <taxon>Colletotrichum</taxon>
        <taxon>Colletotrichum acutatum species complex</taxon>
    </lineage>
</organism>
<accession>A0A9Q8SZH6</accession>
<feature type="transmembrane region" description="Helical" evidence="7">
    <location>
        <begin position="230"/>
        <end position="260"/>
    </location>
</feature>
<dbReference type="Pfam" id="PF20684">
    <property type="entry name" value="Fung_rhodopsin"/>
    <property type="match status" value="1"/>
</dbReference>
<keyword evidence="2 7" id="KW-0812">Transmembrane</keyword>
<evidence type="ECO:0000256" key="7">
    <source>
        <dbReference type="SAM" id="Phobius"/>
    </source>
</evidence>
<feature type="domain" description="Rhodopsin" evidence="8">
    <location>
        <begin position="95"/>
        <end position="336"/>
    </location>
</feature>
<keyword evidence="4 7" id="KW-0472">Membrane</keyword>
<dbReference type="InterPro" id="IPR052337">
    <property type="entry name" value="SAT4-like"/>
</dbReference>
<name>A0A9Q8SZH6_9PEZI</name>